<dbReference type="InterPro" id="IPR025139">
    <property type="entry name" value="DUF4062"/>
</dbReference>
<dbReference type="PANTHER" id="PTHR19871">
    <property type="entry name" value="BETA TRANSDUCIN-RELATED PROTEIN"/>
    <property type="match status" value="1"/>
</dbReference>
<evidence type="ECO:0000313" key="3">
    <source>
        <dbReference type="EMBL" id="CAC5359588.1"/>
    </source>
</evidence>
<name>A0A6J8A0P0_MYTCO</name>
<protein>
    <recommendedName>
        <fullName evidence="2">DUF4062 domain-containing protein</fullName>
    </recommendedName>
</protein>
<feature type="compositionally biased region" description="Polar residues" evidence="1">
    <location>
        <begin position="55"/>
        <end position="71"/>
    </location>
</feature>
<evidence type="ECO:0000256" key="1">
    <source>
        <dbReference type="SAM" id="MobiDB-lite"/>
    </source>
</evidence>
<evidence type="ECO:0000259" key="2">
    <source>
        <dbReference type="Pfam" id="PF13271"/>
    </source>
</evidence>
<feature type="compositionally biased region" description="Polar residues" evidence="1">
    <location>
        <begin position="28"/>
        <end position="40"/>
    </location>
</feature>
<keyword evidence="4" id="KW-1185">Reference proteome</keyword>
<dbReference type="EMBL" id="CACVKT020000513">
    <property type="protein sequence ID" value="CAC5359588.1"/>
    <property type="molecule type" value="Genomic_DNA"/>
</dbReference>
<proteinExistence type="predicted"/>
<dbReference type="AlphaFoldDB" id="A0A6J8A0P0"/>
<feature type="region of interest" description="Disordered" evidence="1">
    <location>
        <begin position="1"/>
        <end position="153"/>
    </location>
</feature>
<dbReference type="OrthoDB" id="2325716at2759"/>
<feature type="compositionally biased region" description="Basic and acidic residues" evidence="1">
    <location>
        <begin position="72"/>
        <end position="101"/>
    </location>
</feature>
<dbReference type="PANTHER" id="PTHR19871:SF14">
    <property type="entry name" value="DUF4062 DOMAIN-CONTAINING PROTEIN"/>
    <property type="match status" value="1"/>
</dbReference>
<feature type="compositionally biased region" description="Polar residues" evidence="1">
    <location>
        <begin position="102"/>
        <end position="115"/>
    </location>
</feature>
<evidence type="ECO:0000313" key="4">
    <source>
        <dbReference type="Proteomes" id="UP000507470"/>
    </source>
</evidence>
<dbReference type="Proteomes" id="UP000507470">
    <property type="component" value="Unassembled WGS sequence"/>
</dbReference>
<dbReference type="InterPro" id="IPR052752">
    <property type="entry name" value="NACHT-WD_repeat"/>
</dbReference>
<accession>A0A6J8A0P0</accession>
<feature type="compositionally biased region" description="Polar residues" evidence="1">
    <location>
        <begin position="1"/>
        <end position="15"/>
    </location>
</feature>
<dbReference type="Pfam" id="PF13271">
    <property type="entry name" value="DUF4062"/>
    <property type="match status" value="1"/>
</dbReference>
<feature type="domain" description="DUF4062" evidence="2">
    <location>
        <begin position="179"/>
        <end position="265"/>
    </location>
</feature>
<gene>
    <name evidence="3" type="ORF">MCOR_2380</name>
</gene>
<feature type="compositionally biased region" description="Basic and acidic residues" evidence="1">
    <location>
        <begin position="116"/>
        <end position="144"/>
    </location>
</feature>
<sequence length="423" mass="48605">MGCAASINTSSNEETASNKKESVHKRSVSSSPYSDSQKNGNDVRPTPPQLPKSAYVSTSQQVKTSQKLSNNFDKKNQPSTAKKVDESLKKGQKEDFEELRKLSNNSDKNNQSSTAKKVDESVKKGQKEDFRELRKLSNNSDKKNQPSTVNSNLENTLMNDAVYQGYLDRKFTSTDRIIRIFTSSTFTDTKHERNRMMETTFPRLREYCQQRGFEFQTVDMRWGIRDEATNDHMTTEICLQELANCQKYSAGPNFLSLLSHKYGKRSLPRQIPAEKYEKIIKCIDLSDQRQLLSKWYVKDDNCVPPLYILLPISSYLPEFIVKQNKDKQNAAKEQWWEESEMMFDSLVNGAEKALTQEEAYKFKLSVFAARTYIMNKVTLSYPDKGIWQISGRHNLKFRVKFRRLSSSSTGVVLQSQRVLTAGS</sequence>
<reference evidence="3 4" key="1">
    <citation type="submission" date="2020-06" db="EMBL/GenBank/DDBJ databases">
        <authorList>
            <person name="Li R."/>
            <person name="Bekaert M."/>
        </authorList>
    </citation>
    <scope>NUCLEOTIDE SEQUENCE [LARGE SCALE GENOMIC DNA]</scope>
    <source>
        <strain evidence="4">wild</strain>
    </source>
</reference>
<organism evidence="3 4">
    <name type="scientific">Mytilus coruscus</name>
    <name type="common">Sea mussel</name>
    <dbReference type="NCBI Taxonomy" id="42192"/>
    <lineage>
        <taxon>Eukaryota</taxon>
        <taxon>Metazoa</taxon>
        <taxon>Spiralia</taxon>
        <taxon>Lophotrochozoa</taxon>
        <taxon>Mollusca</taxon>
        <taxon>Bivalvia</taxon>
        <taxon>Autobranchia</taxon>
        <taxon>Pteriomorphia</taxon>
        <taxon>Mytilida</taxon>
        <taxon>Mytiloidea</taxon>
        <taxon>Mytilidae</taxon>
        <taxon>Mytilinae</taxon>
        <taxon>Mytilus</taxon>
    </lineage>
</organism>